<dbReference type="PRINTS" id="PR00245">
    <property type="entry name" value="OLFACTORYR"/>
</dbReference>
<dbReference type="GeneTree" id="ENSGT01050000244828"/>
<proteinExistence type="predicted"/>
<feature type="domain" description="G-protein coupled receptors family 1 profile" evidence="13">
    <location>
        <begin position="39"/>
        <end position="303"/>
    </location>
</feature>
<dbReference type="InParanoid" id="H9GSJ3"/>
<dbReference type="FunFam" id="1.20.1070.10:FF:000037">
    <property type="entry name" value="Olfactory receptor"/>
    <property type="match status" value="1"/>
</dbReference>
<comment type="function">
    <text evidence="1">Odorant receptor.</text>
</comment>
<evidence type="ECO:0000256" key="1">
    <source>
        <dbReference type="ARBA" id="ARBA00002936"/>
    </source>
</evidence>
<evidence type="ECO:0000256" key="10">
    <source>
        <dbReference type="ARBA" id="ARBA00023170"/>
    </source>
</evidence>
<dbReference type="GO" id="GO:0004984">
    <property type="term" value="F:olfactory receptor activity"/>
    <property type="evidence" value="ECO:0000318"/>
    <property type="project" value="GO_Central"/>
</dbReference>
<feature type="transmembrane region" description="Helical" evidence="12">
    <location>
        <begin position="138"/>
        <end position="156"/>
    </location>
</feature>
<evidence type="ECO:0000256" key="6">
    <source>
        <dbReference type="ARBA" id="ARBA00022725"/>
    </source>
</evidence>
<evidence type="ECO:0000256" key="7">
    <source>
        <dbReference type="ARBA" id="ARBA00022989"/>
    </source>
</evidence>
<organism evidence="14 15">
    <name type="scientific">Anolis carolinensis</name>
    <name type="common">Green anole</name>
    <name type="synonym">American chameleon</name>
    <dbReference type="NCBI Taxonomy" id="28377"/>
    <lineage>
        <taxon>Eukaryota</taxon>
        <taxon>Metazoa</taxon>
        <taxon>Chordata</taxon>
        <taxon>Craniata</taxon>
        <taxon>Vertebrata</taxon>
        <taxon>Euteleostomi</taxon>
        <taxon>Lepidosauria</taxon>
        <taxon>Squamata</taxon>
        <taxon>Bifurcata</taxon>
        <taxon>Unidentata</taxon>
        <taxon>Episquamata</taxon>
        <taxon>Toxicofera</taxon>
        <taxon>Iguania</taxon>
        <taxon>Dactyloidae</taxon>
        <taxon>Anolis</taxon>
    </lineage>
</organism>
<dbReference type="CDD" id="cd15227">
    <property type="entry name" value="7tmA_OR14-like"/>
    <property type="match status" value="1"/>
</dbReference>
<feature type="transmembrane region" description="Helical" evidence="12">
    <location>
        <begin position="285"/>
        <end position="305"/>
    </location>
</feature>
<reference evidence="14" key="1">
    <citation type="submission" date="2009-12" db="EMBL/GenBank/DDBJ databases">
        <title>The Genome Sequence of Anolis carolinensis (Green Anole Lizard).</title>
        <authorList>
            <consortium name="The Genome Sequencing Platform"/>
            <person name="Di Palma F."/>
            <person name="Alfoldi J."/>
            <person name="Heiman D."/>
            <person name="Young S."/>
            <person name="Grabherr M."/>
            <person name="Johnson J."/>
            <person name="Lander E.S."/>
            <person name="Lindblad-Toh K."/>
        </authorList>
    </citation>
    <scope>NUCLEOTIDE SEQUENCE [LARGE SCALE GENOMIC DNA]</scope>
    <source>
        <strain evidence="14">JBL SC #1</strain>
    </source>
</reference>
<keyword evidence="15" id="KW-1185">Reference proteome</keyword>
<dbReference type="InterPro" id="IPR050516">
    <property type="entry name" value="Olfactory_GPCR"/>
</dbReference>
<reference evidence="14" key="3">
    <citation type="submission" date="2025-09" db="UniProtKB">
        <authorList>
            <consortium name="Ensembl"/>
        </authorList>
    </citation>
    <scope>IDENTIFICATION</scope>
</reference>
<reference evidence="14" key="2">
    <citation type="submission" date="2025-08" db="UniProtKB">
        <authorList>
            <consortium name="Ensembl"/>
        </authorList>
    </citation>
    <scope>IDENTIFICATION</scope>
</reference>
<dbReference type="Ensembl" id="ENSACAT00000028031.2">
    <property type="protein sequence ID" value="ENSACAP00000019487.2"/>
    <property type="gene ID" value="ENSACAG00000022589.2"/>
</dbReference>
<dbReference type="Pfam" id="PF13853">
    <property type="entry name" value="7tm_4"/>
    <property type="match status" value="2"/>
</dbReference>
<keyword evidence="4" id="KW-0716">Sensory transduction</keyword>
<feature type="transmembrane region" description="Helical" evidence="12">
    <location>
        <begin position="23"/>
        <end position="49"/>
    </location>
</feature>
<evidence type="ECO:0000256" key="2">
    <source>
        <dbReference type="ARBA" id="ARBA00004651"/>
    </source>
</evidence>
<dbReference type="GO" id="GO:0005886">
    <property type="term" value="C:plasma membrane"/>
    <property type="evidence" value="ECO:0007669"/>
    <property type="project" value="UniProtKB-SubCell"/>
</dbReference>
<keyword evidence="5 12" id="KW-0812">Transmembrane</keyword>
<comment type="subcellular location">
    <subcellularLocation>
        <location evidence="2">Cell membrane</location>
        <topology evidence="2">Multi-pass membrane protein</topology>
    </subcellularLocation>
</comment>
<dbReference type="AlphaFoldDB" id="H9GSJ3"/>
<feature type="transmembrane region" description="Helical" evidence="12">
    <location>
        <begin position="251"/>
        <end position="273"/>
    </location>
</feature>
<feature type="transmembrane region" description="Helical" evidence="12">
    <location>
        <begin position="56"/>
        <end position="76"/>
    </location>
</feature>
<dbReference type="InterPro" id="IPR000725">
    <property type="entry name" value="Olfact_rcpt"/>
</dbReference>
<evidence type="ECO:0000256" key="5">
    <source>
        <dbReference type="ARBA" id="ARBA00022692"/>
    </source>
</evidence>
<keyword evidence="8" id="KW-0297">G-protein coupled receptor</keyword>
<keyword evidence="10" id="KW-0675">Receptor</keyword>
<sequence length="332" mass="36798">MSNFTSTSSFLLLEFSDMRELQILSFFVFLAFYLTALIGNFLIITVVAVDSHLHIPMYYLLFDLAMLDIGSISVMVPKAMAMSLKNDRSITYAGCVAQVFFYIFFGASGYSVLTIMAHDRYVAICHPLHYERIMHKGACLQMVATGLIASLIYAILHTCGTFANPFCSNIVNQFFCEIPQLIKLSCSGLSLMETGVLILSFSIALGCLIFIIRSYVQVFVVVLRIPSSQGQKKALSTCVPHLTVVTMLKKALSTCVPHLTVVIMLIASGVLVHARFTADSSNLDIVLSMVYTIIPPMSNPFIYSVRNKEVKTALRNLLHVAISYKNILKVVL</sequence>
<evidence type="ECO:0000313" key="15">
    <source>
        <dbReference type="Proteomes" id="UP000001646"/>
    </source>
</evidence>
<feature type="transmembrane region" description="Helical" evidence="12">
    <location>
        <begin position="96"/>
        <end position="117"/>
    </location>
</feature>
<dbReference type="SMART" id="SM01381">
    <property type="entry name" value="7TM_GPCR_Srsx"/>
    <property type="match status" value="1"/>
</dbReference>
<evidence type="ECO:0000256" key="8">
    <source>
        <dbReference type="ARBA" id="ARBA00023040"/>
    </source>
</evidence>
<dbReference type="InterPro" id="IPR000276">
    <property type="entry name" value="GPCR_Rhodpsn"/>
</dbReference>
<dbReference type="PRINTS" id="PR00237">
    <property type="entry name" value="GPCRRHODOPSN"/>
</dbReference>
<keyword evidence="6" id="KW-0552">Olfaction</keyword>
<evidence type="ECO:0000256" key="12">
    <source>
        <dbReference type="SAM" id="Phobius"/>
    </source>
</evidence>
<keyword evidence="3" id="KW-1003">Cell membrane</keyword>
<evidence type="ECO:0000259" key="13">
    <source>
        <dbReference type="PROSITE" id="PS50262"/>
    </source>
</evidence>
<dbReference type="SUPFAM" id="SSF81321">
    <property type="entry name" value="Family A G protein-coupled receptor-like"/>
    <property type="match status" value="1"/>
</dbReference>
<dbReference type="PROSITE" id="PS50262">
    <property type="entry name" value="G_PROTEIN_RECEP_F1_2"/>
    <property type="match status" value="1"/>
</dbReference>
<evidence type="ECO:0000256" key="4">
    <source>
        <dbReference type="ARBA" id="ARBA00022606"/>
    </source>
</evidence>
<evidence type="ECO:0000256" key="3">
    <source>
        <dbReference type="ARBA" id="ARBA00022475"/>
    </source>
</evidence>
<keyword evidence="7 12" id="KW-1133">Transmembrane helix</keyword>
<protein>
    <recommendedName>
        <fullName evidence="13">G-protein coupled receptors family 1 profile domain-containing protein</fullName>
    </recommendedName>
</protein>
<dbReference type="PANTHER" id="PTHR26452">
    <property type="entry name" value="OLFACTORY RECEPTOR"/>
    <property type="match status" value="1"/>
</dbReference>
<evidence type="ECO:0000256" key="11">
    <source>
        <dbReference type="ARBA" id="ARBA00023224"/>
    </source>
</evidence>
<dbReference type="InterPro" id="IPR017452">
    <property type="entry name" value="GPCR_Rhodpsn_7TM"/>
</dbReference>
<dbReference type="GO" id="GO:0004930">
    <property type="term" value="F:G protein-coupled receptor activity"/>
    <property type="evidence" value="ECO:0007669"/>
    <property type="project" value="UniProtKB-KW"/>
</dbReference>
<evidence type="ECO:0000313" key="14">
    <source>
        <dbReference type="Ensembl" id="ENSACAP00000019487.2"/>
    </source>
</evidence>
<accession>H9GSJ3</accession>
<dbReference type="Gene3D" id="1.20.1070.10">
    <property type="entry name" value="Rhodopsin 7-helix transmembrane proteins"/>
    <property type="match status" value="1"/>
</dbReference>
<dbReference type="HOGENOM" id="CLU_012526_0_1_1"/>
<keyword evidence="11" id="KW-0807">Transducer</keyword>
<dbReference type="Proteomes" id="UP000001646">
    <property type="component" value="Unplaced"/>
</dbReference>
<name>H9GSJ3_ANOCA</name>
<evidence type="ECO:0000256" key="9">
    <source>
        <dbReference type="ARBA" id="ARBA00023136"/>
    </source>
</evidence>
<dbReference type="GO" id="GO:0005549">
    <property type="term" value="F:odorant binding"/>
    <property type="evidence" value="ECO:0000318"/>
    <property type="project" value="GO_Central"/>
</dbReference>
<keyword evidence="9 12" id="KW-0472">Membrane</keyword>
<dbReference type="eggNOG" id="ENOG502SHXQ">
    <property type="taxonomic scope" value="Eukaryota"/>
</dbReference>
<feature type="transmembrane region" description="Helical" evidence="12">
    <location>
        <begin position="197"/>
        <end position="223"/>
    </location>
</feature>